<keyword evidence="3" id="KW-1185">Reference proteome</keyword>
<dbReference type="InterPro" id="IPR000073">
    <property type="entry name" value="AB_hydrolase_1"/>
</dbReference>
<dbReference type="EMBL" id="PJEX01000452">
    <property type="protein sequence ID" value="TKW49998.1"/>
    <property type="molecule type" value="Genomic_DNA"/>
</dbReference>
<comment type="caution">
    <text evidence="2">The sequence shown here is derived from an EMBL/GenBank/DDBJ whole genome shotgun (WGS) entry which is preliminary data.</text>
</comment>
<organism evidence="2 3">
    <name type="scientific">Colletotrichum tanaceti</name>
    <dbReference type="NCBI Taxonomy" id="1306861"/>
    <lineage>
        <taxon>Eukaryota</taxon>
        <taxon>Fungi</taxon>
        <taxon>Dikarya</taxon>
        <taxon>Ascomycota</taxon>
        <taxon>Pezizomycotina</taxon>
        <taxon>Sordariomycetes</taxon>
        <taxon>Hypocreomycetidae</taxon>
        <taxon>Glomerellales</taxon>
        <taxon>Glomerellaceae</taxon>
        <taxon>Colletotrichum</taxon>
        <taxon>Colletotrichum destructivum species complex</taxon>
    </lineage>
</organism>
<proteinExistence type="predicted"/>
<dbReference type="STRING" id="1306861.A0A4U6X3Q3"/>
<feature type="domain" description="AB hydrolase-1" evidence="1">
    <location>
        <begin position="15"/>
        <end position="204"/>
    </location>
</feature>
<evidence type="ECO:0000313" key="3">
    <source>
        <dbReference type="Proteomes" id="UP000310108"/>
    </source>
</evidence>
<dbReference type="PANTHER" id="PTHR37017">
    <property type="entry name" value="AB HYDROLASE-1 DOMAIN-CONTAINING PROTEIN-RELATED"/>
    <property type="match status" value="1"/>
</dbReference>
<dbReference type="Gene3D" id="3.40.50.1820">
    <property type="entry name" value="alpha/beta hydrolase"/>
    <property type="match status" value="1"/>
</dbReference>
<evidence type="ECO:0000259" key="1">
    <source>
        <dbReference type="Pfam" id="PF12697"/>
    </source>
</evidence>
<name>A0A4U6X3Q3_9PEZI</name>
<gene>
    <name evidence="2" type="ORF">CTA1_10343</name>
</gene>
<dbReference type="SUPFAM" id="SSF53474">
    <property type="entry name" value="alpha/beta-Hydrolases"/>
    <property type="match status" value="1"/>
</dbReference>
<evidence type="ECO:0000313" key="2">
    <source>
        <dbReference type="EMBL" id="TKW49998.1"/>
    </source>
</evidence>
<sequence>LPSGNTPTPEGAPEEDIRLVRQIASDLTGQGKEIVVLAHSYGGTVSTEALSGLGIRDRAVAGEAGGVRSLVYLAAFLAAGEESLEDFAPPGMFHWLRYNEDKTVATLAPHASDLFYSDVPKTEHERWASLWTATPAACSQYRTKSLAYKDIDTAYIYTEKDAGFPAEVQRIVVGRVKDLGVGIREESLPSGHFPSLSMPREFADLFIQIIGD</sequence>
<dbReference type="Proteomes" id="UP000310108">
    <property type="component" value="Unassembled WGS sequence"/>
</dbReference>
<feature type="non-terminal residue" evidence="2">
    <location>
        <position position="1"/>
    </location>
</feature>
<accession>A0A4U6X3Q3</accession>
<dbReference type="AlphaFoldDB" id="A0A4U6X3Q3"/>
<dbReference type="PANTHER" id="PTHR37017:SF11">
    <property type="entry name" value="ESTERASE_LIPASE_THIOESTERASE DOMAIN-CONTAINING PROTEIN"/>
    <property type="match status" value="1"/>
</dbReference>
<reference evidence="2 3" key="1">
    <citation type="journal article" date="2019" name="PLoS ONE">
        <title>Comparative genome analysis indicates high evolutionary potential of pathogenicity genes in Colletotrichum tanaceti.</title>
        <authorList>
            <person name="Lelwala R.V."/>
            <person name="Korhonen P.K."/>
            <person name="Young N.D."/>
            <person name="Scott J.B."/>
            <person name="Ades P.A."/>
            <person name="Gasser R.B."/>
            <person name="Taylor P.W.J."/>
        </authorList>
    </citation>
    <scope>NUCLEOTIDE SEQUENCE [LARGE SCALE GENOMIC DNA]</scope>
    <source>
        <strain evidence="2">BRIP57314</strain>
    </source>
</reference>
<dbReference type="InterPro" id="IPR052897">
    <property type="entry name" value="Sec-Metab_Biosynth_Hydrolase"/>
</dbReference>
<dbReference type="InterPro" id="IPR029058">
    <property type="entry name" value="AB_hydrolase_fold"/>
</dbReference>
<protein>
    <recommendedName>
        <fullName evidence="1">AB hydrolase-1 domain-containing protein</fullName>
    </recommendedName>
</protein>
<dbReference type="Pfam" id="PF12697">
    <property type="entry name" value="Abhydrolase_6"/>
    <property type="match status" value="1"/>
</dbReference>